<dbReference type="AlphaFoldDB" id="A0A413CTL9"/>
<evidence type="ECO:0000256" key="5">
    <source>
        <dbReference type="ARBA" id="ARBA00023118"/>
    </source>
</evidence>
<dbReference type="RefSeq" id="WP_118357376.1">
    <property type="nucleotide sequence ID" value="NZ_QSAT01000020.1"/>
</dbReference>
<name>A0A413CTL9_9FIRM</name>
<feature type="region of interest" description="Disordered" evidence="7">
    <location>
        <begin position="1"/>
        <end position="22"/>
    </location>
</feature>
<keyword evidence="5" id="KW-0051">Antiviral defense</keyword>
<comment type="caution">
    <text evidence="8">The sequence shown here is derived from an EMBL/GenBank/DDBJ whole genome shotgun (WGS) entry which is preliminary data.</text>
</comment>
<dbReference type="Pfam" id="PF03750">
    <property type="entry name" value="Csm2_III-A"/>
    <property type="match status" value="1"/>
</dbReference>
<evidence type="ECO:0000313" key="9">
    <source>
        <dbReference type="Proteomes" id="UP000284651"/>
    </source>
</evidence>
<dbReference type="InterPro" id="IPR010149">
    <property type="entry name" value="CRISPR-assoc_prot_Csm2_III-A"/>
</dbReference>
<reference evidence="8 9" key="1">
    <citation type="submission" date="2018-08" db="EMBL/GenBank/DDBJ databases">
        <title>A genome reference for cultivated species of the human gut microbiota.</title>
        <authorList>
            <person name="Zou Y."/>
            <person name="Xue W."/>
            <person name="Luo G."/>
        </authorList>
    </citation>
    <scope>NUCLEOTIDE SEQUENCE [LARGE SCALE GENOMIC DNA]</scope>
    <source>
        <strain evidence="8 9">AF10-31</strain>
    </source>
</reference>
<keyword evidence="4" id="KW-0694">RNA-binding</keyword>
<dbReference type="GO" id="GO:0003723">
    <property type="term" value="F:RNA binding"/>
    <property type="evidence" value="ECO:0007669"/>
    <property type="project" value="UniProtKB-KW"/>
</dbReference>
<evidence type="ECO:0000256" key="2">
    <source>
        <dbReference type="ARBA" id="ARBA00006896"/>
    </source>
</evidence>
<comment type="function">
    <text evidence="1">This subunit may be involved in monitoring complementarity of crRNA and target RNA.</text>
</comment>
<evidence type="ECO:0000313" key="8">
    <source>
        <dbReference type="EMBL" id="RGW74891.1"/>
    </source>
</evidence>
<comment type="similarity">
    <text evidence="2">Belongs to the CRISPR-associated Csm2 family.</text>
</comment>
<organism evidence="8 9">
    <name type="scientific">Holdemanella biformis</name>
    <dbReference type="NCBI Taxonomy" id="1735"/>
    <lineage>
        <taxon>Bacteria</taxon>
        <taxon>Bacillati</taxon>
        <taxon>Bacillota</taxon>
        <taxon>Erysipelotrichia</taxon>
        <taxon>Erysipelotrichales</taxon>
        <taxon>Erysipelotrichaceae</taxon>
        <taxon>Holdemanella</taxon>
    </lineage>
</organism>
<evidence type="ECO:0000256" key="4">
    <source>
        <dbReference type="ARBA" id="ARBA00022884"/>
    </source>
</evidence>
<evidence type="ECO:0000256" key="7">
    <source>
        <dbReference type="SAM" id="MobiDB-lite"/>
    </source>
</evidence>
<dbReference type="GO" id="GO:0051607">
    <property type="term" value="P:defense response to virus"/>
    <property type="evidence" value="ECO:0007669"/>
    <property type="project" value="UniProtKB-KW"/>
</dbReference>
<sequence length="148" mass="17320">MEQRKNYTGHGHRTNNHSSQNIEQEIHKIEKPLHIYYADKSKLFLPDGEAYKIAVSFKGITTHQLRKILNQVKLCRQELGNKDANFDDVRNRLFMLLPLSAYNGGREPKLKKIYRFLVEHLNENSITCAKDIEVFDELFTSIVAYHKC</sequence>
<evidence type="ECO:0000256" key="6">
    <source>
        <dbReference type="ARBA" id="ARBA00031723"/>
    </source>
</evidence>
<dbReference type="Proteomes" id="UP000284651">
    <property type="component" value="Unassembled WGS sequence"/>
</dbReference>
<protein>
    <recommendedName>
        <fullName evidence="3">CRISPR system Cms protein Csm2</fullName>
    </recommendedName>
    <alternativeName>
        <fullName evidence="6">CRISPR type III A-associated protein Csm2</fullName>
    </alternativeName>
</protein>
<accession>A0A413CTL9</accession>
<gene>
    <name evidence="8" type="primary">csm2</name>
    <name evidence="8" type="ORF">DWV56_07235</name>
</gene>
<dbReference type="EMBL" id="QSAT01000020">
    <property type="protein sequence ID" value="RGW74891.1"/>
    <property type="molecule type" value="Genomic_DNA"/>
</dbReference>
<evidence type="ECO:0000256" key="3">
    <source>
        <dbReference type="ARBA" id="ARBA00016118"/>
    </source>
</evidence>
<evidence type="ECO:0000256" key="1">
    <source>
        <dbReference type="ARBA" id="ARBA00003640"/>
    </source>
</evidence>
<proteinExistence type="inferred from homology"/>
<dbReference type="NCBIfam" id="TIGR01870">
    <property type="entry name" value="cas_TM1810_Csm2"/>
    <property type="match status" value="1"/>
</dbReference>